<feature type="domain" description="Peptide N-acetyl-beta-D-glucosaminyl asparaginase amidase A N-terminal" evidence="1">
    <location>
        <begin position="144"/>
        <end position="279"/>
    </location>
</feature>
<gene>
    <name evidence="2" type="ORF">BDK51DRAFT_28897</name>
</gene>
<dbReference type="OrthoDB" id="1612078at2759"/>
<dbReference type="Proteomes" id="UP000269721">
    <property type="component" value="Unassembled WGS sequence"/>
</dbReference>
<evidence type="ECO:0000313" key="3">
    <source>
        <dbReference type="Proteomes" id="UP000269721"/>
    </source>
</evidence>
<dbReference type="InterPro" id="IPR021102">
    <property type="entry name" value="PNGase_A"/>
</dbReference>
<dbReference type="AlphaFoldDB" id="A0A4P9WPI6"/>
<dbReference type="Pfam" id="PF12222">
    <property type="entry name" value="PNGaseA"/>
    <property type="match status" value="2"/>
</dbReference>
<sequence>MWPGTLFKEPWLKAATALFAQTTFFGKNHTEYFEIATPIPRPNTVSCTVTLGTHSFGWSYGRPYTGTYEPPPPACDSKWSRVVLEFEAHVAGRQFDRFGKEDGSGDAGFAVLCRMKGGGRRSFHHFYGGRWGGGTVIDTTHACAIWIGGAEIMRLTTAEPEPHGVFWKVEKDITAYAPLLSSPQSVVIALDNIVDSTYTGIFNVTARAVFYAATEKFPVPKSVPHSVIPLSASNRTHGWFRLPQADHSSVTVPLPLLPQNIVKAHLEVFWSPHGCDEFW</sequence>
<dbReference type="EMBL" id="KZ994351">
    <property type="protein sequence ID" value="RKO93160.1"/>
    <property type="molecule type" value="Genomic_DNA"/>
</dbReference>
<organism evidence="2 3">
    <name type="scientific">Blyttiomyces helicus</name>
    <dbReference type="NCBI Taxonomy" id="388810"/>
    <lineage>
        <taxon>Eukaryota</taxon>
        <taxon>Fungi</taxon>
        <taxon>Fungi incertae sedis</taxon>
        <taxon>Chytridiomycota</taxon>
        <taxon>Chytridiomycota incertae sedis</taxon>
        <taxon>Chytridiomycetes</taxon>
        <taxon>Chytridiomycetes incertae sedis</taxon>
        <taxon>Blyttiomyces</taxon>
    </lineage>
</organism>
<keyword evidence="3" id="KW-1185">Reference proteome</keyword>
<protein>
    <submittedName>
        <fullName evidence="2">Peptide N-acetyl-beta-D-glucosaminyl asparaginase amidase A-domain-containing protein</fullName>
    </submittedName>
</protein>
<accession>A0A4P9WPI6</accession>
<name>A0A4P9WPI6_9FUNG</name>
<proteinExistence type="predicted"/>
<evidence type="ECO:0000259" key="1">
    <source>
        <dbReference type="Pfam" id="PF12222"/>
    </source>
</evidence>
<dbReference type="InterPro" id="IPR056948">
    <property type="entry name" value="PNGaseA_N"/>
</dbReference>
<reference evidence="3" key="1">
    <citation type="journal article" date="2018" name="Nat. Microbiol.">
        <title>Leveraging single-cell genomics to expand the fungal tree of life.</title>
        <authorList>
            <person name="Ahrendt S.R."/>
            <person name="Quandt C.A."/>
            <person name="Ciobanu D."/>
            <person name="Clum A."/>
            <person name="Salamov A."/>
            <person name="Andreopoulos B."/>
            <person name="Cheng J.F."/>
            <person name="Woyke T."/>
            <person name="Pelin A."/>
            <person name="Henrissat B."/>
            <person name="Reynolds N.K."/>
            <person name="Benny G.L."/>
            <person name="Smith M.E."/>
            <person name="James T.Y."/>
            <person name="Grigoriev I.V."/>
        </authorList>
    </citation>
    <scope>NUCLEOTIDE SEQUENCE [LARGE SCALE GENOMIC DNA]</scope>
</reference>
<dbReference type="PANTHER" id="PTHR31104">
    <property type="entry name" value="PEPTIDE-N4-(N-ACETYL-BETA-GLUCOSAMINYL)ASPARAGINE AMIDASE A PROTEIN"/>
    <property type="match status" value="1"/>
</dbReference>
<feature type="domain" description="Peptide N-acetyl-beta-D-glucosaminyl asparaginase amidase A N-terminal" evidence="1">
    <location>
        <begin position="42"/>
        <end position="99"/>
    </location>
</feature>
<evidence type="ECO:0000313" key="2">
    <source>
        <dbReference type="EMBL" id="RKO93160.1"/>
    </source>
</evidence>